<reference evidence="3" key="4">
    <citation type="submission" date="2023-01" db="EMBL/GenBank/DDBJ databases">
        <title>Draft genome sequence of Methylobacterium oxalidis strain NBRC 107715.</title>
        <authorList>
            <person name="Sun Q."/>
            <person name="Mori K."/>
        </authorList>
    </citation>
    <scope>NUCLEOTIDE SEQUENCE</scope>
    <source>
        <strain evidence="3">NBRC 107715</strain>
    </source>
</reference>
<dbReference type="Proteomes" id="UP000321960">
    <property type="component" value="Unassembled WGS sequence"/>
</dbReference>
<evidence type="ECO:0000313" key="2">
    <source>
        <dbReference type="EMBL" id="GEP06550.1"/>
    </source>
</evidence>
<dbReference type="RefSeq" id="WP_147028083.1">
    <property type="nucleotide sequence ID" value="NZ_BJZU01000105.1"/>
</dbReference>
<dbReference type="EMBL" id="BSPK01000031">
    <property type="protein sequence ID" value="GLS63872.1"/>
    <property type="molecule type" value="Genomic_DNA"/>
</dbReference>
<reference evidence="5" key="2">
    <citation type="journal article" date="2019" name="Int. J. Syst. Evol. Microbiol.">
        <title>The Global Catalogue of Microorganisms (GCM) 10K type strain sequencing project: providing services to taxonomists for standard genome sequencing and annotation.</title>
        <authorList>
            <consortium name="The Broad Institute Genomics Platform"/>
            <consortium name="The Broad Institute Genome Sequencing Center for Infectious Disease"/>
            <person name="Wu L."/>
            <person name="Ma J."/>
        </authorList>
    </citation>
    <scope>NUCLEOTIDE SEQUENCE [LARGE SCALE GENOMIC DNA]</scope>
    <source>
        <strain evidence="5">NBRC 107715</strain>
    </source>
</reference>
<sequence>MAAKLGEALRAATAEGRARARAFPGRTGQDELPFAVTAAFDARIRGQVERDPRIEDERDRVLIAAVKLAETPPDEEPDGFAEAREGLIVAIDGLERVTLRHGIVSARGERDGGGTRGEPLAAQD</sequence>
<evidence type="ECO:0000313" key="4">
    <source>
        <dbReference type="Proteomes" id="UP000321960"/>
    </source>
</evidence>
<protein>
    <submittedName>
        <fullName evidence="2">Uncharacterized protein</fullName>
    </submittedName>
</protein>
<comment type="caution">
    <text evidence="2">The sequence shown here is derived from an EMBL/GenBank/DDBJ whole genome shotgun (WGS) entry which is preliminary data.</text>
</comment>
<gene>
    <name evidence="3" type="ORF">GCM10007888_22530</name>
    <name evidence="2" type="ORF">MOX02_45880</name>
</gene>
<proteinExistence type="predicted"/>
<dbReference type="AlphaFoldDB" id="A0A512J9A3"/>
<name>A0A512J9A3_9HYPH</name>
<reference evidence="3" key="1">
    <citation type="journal article" date="2014" name="Int. J. Syst. Evol. Microbiol.">
        <title>Complete genome of a new Firmicutes species belonging to the dominant human colonic microbiota ('Ruminococcus bicirculans') reveals two chromosomes and a selective capacity to utilize plant glucans.</title>
        <authorList>
            <consortium name="NISC Comparative Sequencing Program"/>
            <person name="Wegmann U."/>
            <person name="Louis P."/>
            <person name="Goesmann A."/>
            <person name="Henrissat B."/>
            <person name="Duncan S.H."/>
            <person name="Flint H.J."/>
        </authorList>
    </citation>
    <scope>NUCLEOTIDE SEQUENCE</scope>
    <source>
        <strain evidence="3">NBRC 107715</strain>
    </source>
</reference>
<accession>A0A512J9A3</accession>
<dbReference type="Proteomes" id="UP001156856">
    <property type="component" value="Unassembled WGS sequence"/>
</dbReference>
<evidence type="ECO:0000313" key="5">
    <source>
        <dbReference type="Proteomes" id="UP001156856"/>
    </source>
</evidence>
<evidence type="ECO:0000313" key="3">
    <source>
        <dbReference type="EMBL" id="GLS63872.1"/>
    </source>
</evidence>
<dbReference type="OrthoDB" id="8004096at2"/>
<keyword evidence="5" id="KW-1185">Reference proteome</keyword>
<reference evidence="2 4" key="3">
    <citation type="submission" date="2019-07" db="EMBL/GenBank/DDBJ databases">
        <title>Whole genome shotgun sequence of Methylobacterium oxalidis NBRC 107715.</title>
        <authorList>
            <person name="Hosoyama A."/>
            <person name="Uohara A."/>
            <person name="Ohji S."/>
            <person name="Ichikawa N."/>
        </authorList>
    </citation>
    <scope>NUCLEOTIDE SEQUENCE [LARGE SCALE GENOMIC DNA]</scope>
    <source>
        <strain evidence="2 4">NBRC 107715</strain>
    </source>
</reference>
<evidence type="ECO:0000256" key="1">
    <source>
        <dbReference type="SAM" id="MobiDB-lite"/>
    </source>
</evidence>
<feature type="region of interest" description="Disordered" evidence="1">
    <location>
        <begin position="105"/>
        <end position="124"/>
    </location>
</feature>
<dbReference type="EMBL" id="BJZU01000105">
    <property type="protein sequence ID" value="GEP06550.1"/>
    <property type="molecule type" value="Genomic_DNA"/>
</dbReference>
<organism evidence="2 4">
    <name type="scientific">Methylobacterium oxalidis</name>
    <dbReference type="NCBI Taxonomy" id="944322"/>
    <lineage>
        <taxon>Bacteria</taxon>
        <taxon>Pseudomonadati</taxon>
        <taxon>Pseudomonadota</taxon>
        <taxon>Alphaproteobacteria</taxon>
        <taxon>Hyphomicrobiales</taxon>
        <taxon>Methylobacteriaceae</taxon>
        <taxon>Methylobacterium</taxon>
    </lineage>
</organism>